<feature type="compositionally biased region" description="Acidic residues" evidence="5">
    <location>
        <begin position="258"/>
        <end position="267"/>
    </location>
</feature>
<name>A0ABR1XQ04_9PEZI</name>
<feature type="compositionally biased region" description="Polar residues" evidence="5">
    <location>
        <begin position="307"/>
        <end position="316"/>
    </location>
</feature>
<feature type="compositionally biased region" description="Basic and acidic residues" evidence="5">
    <location>
        <begin position="147"/>
        <end position="161"/>
    </location>
</feature>
<evidence type="ECO:0000256" key="4">
    <source>
        <dbReference type="ARBA" id="ARBA00023242"/>
    </source>
</evidence>
<feature type="compositionally biased region" description="Basic and acidic residues" evidence="5">
    <location>
        <begin position="181"/>
        <end position="197"/>
    </location>
</feature>
<feature type="compositionally biased region" description="Basic and acidic residues" evidence="5">
    <location>
        <begin position="490"/>
        <end position="508"/>
    </location>
</feature>
<evidence type="ECO:0000313" key="6">
    <source>
        <dbReference type="EMBL" id="KAK8163783.1"/>
    </source>
</evidence>
<dbReference type="PANTHER" id="PTHR13408">
    <property type="entry name" value="DNA-DIRECTED RNA POLYMERASE III"/>
    <property type="match status" value="1"/>
</dbReference>
<feature type="region of interest" description="Disordered" evidence="5">
    <location>
        <begin position="1"/>
        <end position="438"/>
    </location>
</feature>
<evidence type="ECO:0000256" key="3">
    <source>
        <dbReference type="ARBA" id="ARBA00023163"/>
    </source>
</evidence>
<dbReference type="PANTHER" id="PTHR13408:SF0">
    <property type="entry name" value="DNA-DIRECTED RNA POLYMERASE III SUBUNIT RPC4"/>
    <property type="match status" value="1"/>
</dbReference>
<feature type="compositionally biased region" description="Low complexity" evidence="5">
    <location>
        <begin position="103"/>
        <end position="123"/>
    </location>
</feature>
<reference evidence="6 7" key="1">
    <citation type="journal article" date="2022" name="G3 (Bethesda)">
        <title>Enemy or ally: a genomic approach to elucidate the lifestyle of Phyllosticta citrichinaensis.</title>
        <authorList>
            <person name="Buijs V.A."/>
            <person name="Groenewald J.Z."/>
            <person name="Haridas S."/>
            <person name="LaButti K.M."/>
            <person name="Lipzen A."/>
            <person name="Martin F.M."/>
            <person name="Barry K."/>
            <person name="Grigoriev I.V."/>
            <person name="Crous P.W."/>
            <person name="Seidl M.F."/>
        </authorList>
    </citation>
    <scope>NUCLEOTIDE SEQUENCE [LARGE SCALE GENOMIC DNA]</scope>
    <source>
        <strain evidence="6 7">CBS 129764</strain>
    </source>
</reference>
<organism evidence="6 7">
    <name type="scientific">Phyllosticta citrichinensis</name>
    <dbReference type="NCBI Taxonomy" id="1130410"/>
    <lineage>
        <taxon>Eukaryota</taxon>
        <taxon>Fungi</taxon>
        <taxon>Dikarya</taxon>
        <taxon>Ascomycota</taxon>
        <taxon>Pezizomycotina</taxon>
        <taxon>Dothideomycetes</taxon>
        <taxon>Dothideomycetes incertae sedis</taxon>
        <taxon>Botryosphaeriales</taxon>
        <taxon>Phyllostictaceae</taxon>
        <taxon>Phyllosticta</taxon>
    </lineage>
</organism>
<feature type="compositionally biased region" description="Low complexity" evidence="5">
    <location>
        <begin position="237"/>
        <end position="246"/>
    </location>
</feature>
<feature type="region of interest" description="Disordered" evidence="5">
    <location>
        <begin position="520"/>
        <end position="582"/>
    </location>
</feature>
<dbReference type="EMBL" id="JBBWUH010000006">
    <property type="protein sequence ID" value="KAK8163783.1"/>
    <property type="molecule type" value="Genomic_DNA"/>
</dbReference>
<gene>
    <name evidence="6" type="ORF">IWX90DRAFT_504514</name>
</gene>
<feature type="compositionally biased region" description="Basic and acidic residues" evidence="5">
    <location>
        <begin position="284"/>
        <end position="293"/>
    </location>
</feature>
<evidence type="ECO:0000256" key="2">
    <source>
        <dbReference type="ARBA" id="ARBA00022478"/>
    </source>
</evidence>
<comment type="caution">
    <text evidence="6">The sequence shown here is derived from an EMBL/GenBank/DDBJ whole genome shotgun (WGS) entry which is preliminary data.</text>
</comment>
<feature type="region of interest" description="Disordered" evidence="5">
    <location>
        <begin position="457"/>
        <end position="508"/>
    </location>
</feature>
<protein>
    <submittedName>
        <fullName evidence="6">RNA polymerase III RPC4-domain-containing protein</fullName>
    </submittedName>
</protein>
<feature type="compositionally biased region" description="Basic residues" evidence="5">
    <location>
        <begin position="1"/>
        <end position="12"/>
    </location>
</feature>
<keyword evidence="3" id="KW-0804">Transcription</keyword>
<feature type="compositionally biased region" description="Low complexity" evidence="5">
    <location>
        <begin position="74"/>
        <end position="95"/>
    </location>
</feature>
<feature type="compositionally biased region" description="Basic residues" evidence="5">
    <location>
        <begin position="322"/>
        <end position="331"/>
    </location>
</feature>
<evidence type="ECO:0000256" key="1">
    <source>
        <dbReference type="ARBA" id="ARBA00004123"/>
    </source>
</evidence>
<dbReference type="Pfam" id="PF05132">
    <property type="entry name" value="RNA_pol_Rpc4"/>
    <property type="match status" value="1"/>
</dbReference>
<feature type="compositionally biased region" description="Basic residues" evidence="5">
    <location>
        <begin position="418"/>
        <end position="429"/>
    </location>
</feature>
<accession>A0ABR1XQ04</accession>
<sequence length="660" mass="70335">MPPKRGTARAKRGTTNPRGRGRGRGAKAAPGSRPEPTETEPQANEEESLFMPKDEPAAAPTSTAPTTDVDMTIAGEADATTTNTATEAADTAAGASEPENTTAMASAASSAPSAAALSALSGATEGARGGKKAKAMARMPTFKGRRSKEEREAMEAEAQAKRREKMAQLNSEARAAGAGRGRGDRGRGRGRGGDRGGRGGRGGFMGSREQHKEEGIFTEGWATGIDQSRLMIHRGKSSGAGFSSGSSRRKPVVKSEGGDGEQPEAEDGGYISSDPEADSLGPRIDVDRINIKDEFDDLEITGEGPAQQRSRNNNTGLAPVRLQRREHHNAARKIVAEAPGDPEIKTEAGASSSKKGKQKAKDVQVTGEQAHWRGAWGWENEDGVVNIKDEPTEDSAIPTDIPEAPIKDAPSSPELSRKTKPRMKSRRKPRWGEFVAHTEEEKAEQARILEARESVAKELGTIVPPRESATDAETSTPRDADGDTAMNEGTPKEETEPKQEAIDNRQDRVYLFQFPPVLPSLTVKDTVKPEPTSPTHPHDVDAPAAAAAESSNKQPQQPAIKIEDDGPSALDQVSPDLPTVLSSGKVGKLRVHKSGRTTLDWGGTSLELHAGMEASFLQDIVISKIVPQEERVGRDAGQAMSFGRVFGKFVVTPDFEEIVG</sequence>
<proteinExistence type="predicted"/>
<dbReference type="Proteomes" id="UP001456524">
    <property type="component" value="Unassembled WGS sequence"/>
</dbReference>
<dbReference type="InterPro" id="IPR007811">
    <property type="entry name" value="RPC4"/>
</dbReference>
<keyword evidence="7" id="KW-1185">Reference proteome</keyword>
<evidence type="ECO:0000256" key="5">
    <source>
        <dbReference type="SAM" id="MobiDB-lite"/>
    </source>
</evidence>
<keyword evidence="4" id="KW-0539">Nucleus</keyword>
<feature type="compositionally biased region" description="Low complexity" evidence="5">
    <location>
        <begin position="57"/>
        <end position="67"/>
    </location>
</feature>
<evidence type="ECO:0000313" key="7">
    <source>
        <dbReference type="Proteomes" id="UP001456524"/>
    </source>
</evidence>
<keyword evidence="2" id="KW-0240">DNA-directed RNA polymerase</keyword>
<comment type="subcellular location">
    <subcellularLocation>
        <location evidence="1">Nucleus</location>
    </subcellularLocation>
</comment>